<keyword evidence="2" id="KW-0804">Transcription</keyword>
<dbReference type="PANTHER" id="PTHR43436:SF1">
    <property type="entry name" value="TRANSCRIPTIONAL REGULATORY PROTEIN"/>
    <property type="match status" value="1"/>
</dbReference>
<dbReference type="SUPFAM" id="SSF46689">
    <property type="entry name" value="Homeodomain-like"/>
    <property type="match status" value="2"/>
</dbReference>
<comment type="caution">
    <text evidence="4">The sequence shown here is derived from an EMBL/GenBank/DDBJ whole genome shotgun (WGS) entry which is preliminary data.</text>
</comment>
<evidence type="ECO:0000256" key="2">
    <source>
        <dbReference type="ARBA" id="ARBA00023163"/>
    </source>
</evidence>
<protein>
    <submittedName>
        <fullName evidence="4">AraC-like DNA-binding protein</fullName>
    </submittedName>
</protein>
<evidence type="ECO:0000256" key="1">
    <source>
        <dbReference type="ARBA" id="ARBA00023015"/>
    </source>
</evidence>
<dbReference type="InterPro" id="IPR009057">
    <property type="entry name" value="Homeodomain-like_sf"/>
</dbReference>
<dbReference type="Proteomes" id="UP000247811">
    <property type="component" value="Unassembled WGS sequence"/>
</dbReference>
<dbReference type="Pfam" id="PF06719">
    <property type="entry name" value="AraC_N"/>
    <property type="match status" value="1"/>
</dbReference>
<keyword evidence="5" id="KW-1185">Reference proteome</keyword>
<feature type="domain" description="HTH araC/xylS-type" evidence="3">
    <location>
        <begin position="190"/>
        <end position="288"/>
    </location>
</feature>
<dbReference type="PROSITE" id="PS01124">
    <property type="entry name" value="HTH_ARAC_FAMILY_2"/>
    <property type="match status" value="1"/>
</dbReference>
<dbReference type="InterPro" id="IPR018060">
    <property type="entry name" value="HTH_AraC"/>
</dbReference>
<evidence type="ECO:0000313" key="4">
    <source>
        <dbReference type="EMBL" id="PXW97602.1"/>
    </source>
</evidence>
<sequence length="302" mass="33119">MPIDTLAREIGRIAQNDGPHQTPIEALSFYRSSERTPPMPCVYGLGLAVAAQGGKQVTLGDQVIDYGPGQSLLTTVDLPVVARVTRADLATPFLGLLLRLDARSLVQRAAEMDLPPLSRESPPSAISRIPLDPPLLDAVIRLVRLLDEPGLTAHMAPLIQQEITVRLLAGAHGPYLRYLVSAGSPGHQVARAMAWLKQNFSRDVRMDELATSVHMSPSTFRQHFRHLAGMSPLQYQKQLRLQEARQLMLNQSLDAGSAAARVGYESAPQFSREYSRLFGAPPQRDIRRLRERVDGGVAVSVS</sequence>
<organism evidence="4 5">
    <name type="scientific">Sphaerotilus hippei</name>
    <dbReference type="NCBI Taxonomy" id="744406"/>
    <lineage>
        <taxon>Bacteria</taxon>
        <taxon>Pseudomonadati</taxon>
        <taxon>Pseudomonadota</taxon>
        <taxon>Betaproteobacteria</taxon>
        <taxon>Burkholderiales</taxon>
        <taxon>Sphaerotilaceae</taxon>
        <taxon>Sphaerotilus</taxon>
    </lineage>
</organism>
<dbReference type="InterPro" id="IPR009594">
    <property type="entry name" value="Tscrpt_reg_HTH_AraC_N"/>
</dbReference>
<dbReference type="PANTHER" id="PTHR43436">
    <property type="entry name" value="ARAC-FAMILY TRANSCRIPTIONAL REGULATOR"/>
    <property type="match status" value="1"/>
</dbReference>
<proteinExistence type="predicted"/>
<keyword evidence="1" id="KW-0805">Transcription regulation</keyword>
<dbReference type="Pfam" id="PF12833">
    <property type="entry name" value="HTH_18"/>
    <property type="match status" value="1"/>
</dbReference>
<dbReference type="SMART" id="SM00342">
    <property type="entry name" value="HTH_ARAC"/>
    <property type="match status" value="1"/>
</dbReference>
<dbReference type="AlphaFoldDB" id="A0A318HAT9"/>
<keyword evidence="4" id="KW-0238">DNA-binding</keyword>
<name>A0A318HAT9_9BURK</name>
<dbReference type="GO" id="GO:0003700">
    <property type="term" value="F:DNA-binding transcription factor activity"/>
    <property type="evidence" value="ECO:0007669"/>
    <property type="project" value="InterPro"/>
</dbReference>
<dbReference type="Gene3D" id="1.10.10.60">
    <property type="entry name" value="Homeodomain-like"/>
    <property type="match status" value="2"/>
</dbReference>
<reference evidence="4 5" key="1">
    <citation type="submission" date="2018-05" db="EMBL/GenBank/DDBJ databases">
        <title>Genomic Encyclopedia of Type Strains, Phase IV (KMG-IV): sequencing the most valuable type-strain genomes for metagenomic binning, comparative biology and taxonomic classification.</title>
        <authorList>
            <person name="Goeker M."/>
        </authorList>
    </citation>
    <scope>NUCLEOTIDE SEQUENCE [LARGE SCALE GENOMIC DNA]</scope>
    <source>
        <strain evidence="4 5">DSM 566</strain>
    </source>
</reference>
<dbReference type="OrthoDB" id="34150at2"/>
<evidence type="ECO:0000259" key="3">
    <source>
        <dbReference type="PROSITE" id="PS01124"/>
    </source>
</evidence>
<accession>A0A318HAT9</accession>
<dbReference type="RefSeq" id="WP_110399985.1">
    <property type="nucleotide sequence ID" value="NZ_QJJS01000004.1"/>
</dbReference>
<dbReference type="GO" id="GO:0043565">
    <property type="term" value="F:sequence-specific DNA binding"/>
    <property type="evidence" value="ECO:0007669"/>
    <property type="project" value="InterPro"/>
</dbReference>
<evidence type="ECO:0000313" key="5">
    <source>
        <dbReference type="Proteomes" id="UP000247811"/>
    </source>
</evidence>
<gene>
    <name evidence="4" type="ORF">C7444_104205</name>
</gene>
<dbReference type="EMBL" id="QJJS01000004">
    <property type="protein sequence ID" value="PXW97602.1"/>
    <property type="molecule type" value="Genomic_DNA"/>
</dbReference>